<dbReference type="SUPFAM" id="SSF101898">
    <property type="entry name" value="NHL repeat"/>
    <property type="match status" value="1"/>
</dbReference>
<dbReference type="Proteomes" id="UP000184522">
    <property type="component" value="Unassembled WGS sequence"/>
</dbReference>
<keyword evidence="2" id="KW-1185">Reference proteome</keyword>
<dbReference type="STRING" id="1089305.SAMN05444148_1448"/>
<dbReference type="RefSeq" id="WP_073084739.1">
    <property type="nucleotide sequence ID" value="NZ_FQWS01000001.1"/>
</dbReference>
<reference evidence="2" key="1">
    <citation type="submission" date="2016-11" db="EMBL/GenBank/DDBJ databases">
        <authorList>
            <person name="Varghese N."/>
            <person name="Submissions S."/>
        </authorList>
    </citation>
    <scope>NUCLEOTIDE SEQUENCE [LARGE SCALE GENOMIC DNA]</scope>
    <source>
        <strain evidence="2">DSM 25330</strain>
    </source>
</reference>
<dbReference type="AlphaFoldDB" id="A0A1M5PCQ9"/>
<proteinExistence type="predicted"/>
<name>A0A1M5PCQ9_9FLAO</name>
<evidence type="ECO:0000313" key="1">
    <source>
        <dbReference type="EMBL" id="SHG99536.1"/>
    </source>
</evidence>
<sequence>MRKLLFILILPFFSCDTGNLKVIADLPLELNEVSGIAPDTKNNLIWMVNDSGNAPILYGLDYKGTIKKSITIEEKNRDWEDLTADKRGNIYIGNFGNNDNDSKGLSIYKIKASDLASEKTAIKPEIISFTYPEQKKFPPKKKDRHFDCEAFFFLENNLYLFTKSRSLKEKGKTNLYLLPSKAGTYKAKLLDTFNTCNESECWVTSADINDNGDMLALLTENSVYIFNELNKTSFFKSEYKRYKFDYNSQKESVAFKNDSTLYIADEYLGVDGGNLYEFTIE</sequence>
<evidence type="ECO:0000313" key="2">
    <source>
        <dbReference type="Proteomes" id="UP000184522"/>
    </source>
</evidence>
<accession>A0A1M5PCQ9</accession>
<dbReference type="OrthoDB" id="5599486at2"/>
<gene>
    <name evidence="1" type="ORF">SAMN05444148_1448</name>
</gene>
<protein>
    <recommendedName>
        <fullName evidence="3">SdiA-regulated</fullName>
    </recommendedName>
</protein>
<evidence type="ECO:0008006" key="3">
    <source>
        <dbReference type="Google" id="ProtNLM"/>
    </source>
</evidence>
<organism evidence="1 2">
    <name type="scientific">Winogradskyella jejuensis</name>
    <dbReference type="NCBI Taxonomy" id="1089305"/>
    <lineage>
        <taxon>Bacteria</taxon>
        <taxon>Pseudomonadati</taxon>
        <taxon>Bacteroidota</taxon>
        <taxon>Flavobacteriia</taxon>
        <taxon>Flavobacteriales</taxon>
        <taxon>Flavobacteriaceae</taxon>
        <taxon>Winogradskyella</taxon>
    </lineage>
</organism>
<dbReference type="EMBL" id="FQWS01000001">
    <property type="protein sequence ID" value="SHG99536.1"/>
    <property type="molecule type" value="Genomic_DNA"/>
</dbReference>